<evidence type="ECO:0008006" key="4">
    <source>
        <dbReference type="Google" id="ProtNLM"/>
    </source>
</evidence>
<dbReference type="OrthoDB" id="689054at2759"/>
<dbReference type="PANTHER" id="PTHR33264:SF6">
    <property type="entry name" value="OS01G0638800 PROTEIN"/>
    <property type="match status" value="1"/>
</dbReference>
<dbReference type="PANTHER" id="PTHR33264">
    <property type="entry name" value="EXPRESSED PROTEIN"/>
    <property type="match status" value="1"/>
</dbReference>
<proteinExistence type="predicted"/>
<feature type="compositionally biased region" description="Polar residues" evidence="1">
    <location>
        <begin position="174"/>
        <end position="186"/>
    </location>
</feature>
<feature type="region of interest" description="Disordered" evidence="1">
    <location>
        <begin position="162"/>
        <end position="186"/>
    </location>
</feature>
<name>A0A811P5A1_9POAL</name>
<sequence length="186" mass="20041">MAALARPYRIPALPEEEEDEQVATQCTRQTCGTCSASAVASCVALCCCPCAVVSCLTLALVKAPYVAGRRCVARIARRRLRKARTRRVRDLNDEHEQQQGPWRSKELWGDDLPRAAVDCADDGGSRTKVSSRMDVSEKVWVDMYQVGLWGFGRLSFSAAIGGGGDSEKDGDTTAPESLSKAGTGSP</sequence>
<reference evidence="2" key="1">
    <citation type="submission" date="2020-10" db="EMBL/GenBank/DDBJ databases">
        <authorList>
            <person name="Han B."/>
            <person name="Lu T."/>
            <person name="Zhao Q."/>
            <person name="Huang X."/>
            <person name="Zhao Y."/>
        </authorList>
    </citation>
    <scope>NUCLEOTIDE SEQUENCE</scope>
</reference>
<keyword evidence="3" id="KW-1185">Reference proteome</keyword>
<organism evidence="2 3">
    <name type="scientific">Miscanthus lutarioriparius</name>
    <dbReference type="NCBI Taxonomy" id="422564"/>
    <lineage>
        <taxon>Eukaryota</taxon>
        <taxon>Viridiplantae</taxon>
        <taxon>Streptophyta</taxon>
        <taxon>Embryophyta</taxon>
        <taxon>Tracheophyta</taxon>
        <taxon>Spermatophyta</taxon>
        <taxon>Magnoliopsida</taxon>
        <taxon>Liliopsida</taxon>
        <taxon>Poales</taxon>
        <taxon>Poaceae</taxon>
        <taxon>PACMAD clade</taxon>
        <taxon>Panicoideae</taxon>
        <taxon>Andropogonodae</taxon>
        <taxon>Andropogoneae</taxon>
        <taxon>Saccharinae</taxon>
        <taxon>Miscanthus</taxon>
    </lineage>
</organism>
<dbReference type="AlphaFoldDB" id="A0A811P5A1"/>
<accession>A0A811P5A1</accession>
<evidence type="ECO:0000313" key="2">
    <source>
        <dbReference type="EMBL" id="CAD6237774.1"/>
    </source>
</evidence>
<evidence type="ECO:0000313" key="3">
    <source>
        <dbReference type="Proteomes" id="UP000604825"/>
    </source>
</evidence>
<evidence type="ECO:0000256" key="1">
    <source>
        <dbReference type="SAM" id="MobiDB-lite"/>
    </source>
</evidence>
<comment type="caution">
    <text evidence="2">The sequence shown here is derived from an EMBL/GenBank/DDBJ whole genome shotgun (WGS) entry which is preliminary data.</text>
</comment>
<dbReference type="Proteomes" id="UP000604825">
    <property type="component" value="Unassembled WGS sequence"/>
</dbReference>
<dbReference type="EMBL" id="CAJGYO010000006">
    <property type="protein sequence ID" value="CAD6237774.1"/>
    <property type="molecule type" value="Genomic_DNA"/>
</dbReference>
<gene>
    <name evidence="2" type="ORF">NCGR_LOCUS25182</name>
</gene>
<protein>
    <recommendedName>
        <fullName evidence="4">Pollen preferential protein</fullName>
    </recommendedName>
</protein>